<evidence type="ECO:0000313" key="3">
    <source>
        <dbReference type="Proteomes" id="UP000034069"/>
    </source>
</evidence>
<dbReference type="Pfam" id="PF12229">
    <property type="entry name" value="PG_binding_4"/>
    <property type="match status" value="2"/>
</dbReference>
<feature type="domain" description="YoaR-like putative peptidoglycan binding" evidence="1">
    <location>
        <begin position="226"/>
        <end position="299"/>
    </location>
</feature>
<protein>
    <recommendedName>
        <fullName evidence="1">YoaR-like putative peptidoglycan binding domain-containing protein</fullName>
    </recommendedName>
</protein>
<dbReference type="EMBL" id="LCHN01000005">
    <property type="protein sequence ID" value="KKT36171.1"/>
    <property type="molecule type" value="Genomic_DNA"/>
</dbReference>
<gene>
    <name evidence="2" type="ORF">UW23_C0005G0003</name>
</gene>
<proteinExistence type="predicted"/>
<dbReference type="InterPro" id="IPR052913">
    <property type="entry name" value="Glycopeptide_resist_protein"/>
</dbReference>
<reference evidence="2 3" key="1">
    <citation type="journal article" date="2015" name="Nature">
        <title>rRNA introns, odd ribosomes, and small enigmatic genomes across a large radiation of phyla.</title>
        <authorList>
            <person name="Brown C.T."/>
            <person name="Hug L.A."/>
            <person name="Thomas B.C."/>
            <person name="Sharon I."/>
            <person name="Castelle C.J."/>
            <person name="Singh A."/>
            <person name="Wilkins M.J."/>
            <person name="Williams K.H."/>
            <person name="Banfield J.F."/>
        </authorList>
    </citation>
    <scope>NUCLEOTIDE SEQUENCE [LARGE SCALE GENOMIC DNA]</scope>
</reference>
<dbReference type="Proteomes" id="UP000034069">
    <property type="component" value="Unassembled WGS sequence"/>
</dbReference>
<dbReference type="PATRIC" id="fig|1618376.3.peg.181"/>
<sequence length="571" mass="63490">MMILRNFLLFTLVLVLMSVAALVGYNLAFNKLIFPRTTIAGAEVSGLDKESALSLIELYYTNDPNNVILRGGREDNVRLTSFEVNRNFVWAVDQALGMGRAGNLLTRLNDQIMGLKDGRDINVPIKYDADELEGILDQVEDEMNTEPVWPKLTIEKEEVVLVEGKNGMRLIRDTLRSEILRLLALPGKHLLDVPMQVVMAEEEEVQANKAKEAAKKWLGKKLILKGRDSQVIIDNEEILNLFGLSGTTVNETGFEALIEKITPKIETQARDAVFVFKDDRVNEFQPEIVGSKIDIPLFKQVLGETLYNPEKGELEVSLILTYPDITTGDINDLGIKELIGRGSSEFAHSIPGRVFNVNLASTRISGVLVPPGEEFSFNAVVGEISRETGYQSAYIISGGRTVLGDGGGVCQVSTTVFRAALNAGLPITERKAHAYRVGYYEQDSKPGIDATVYNPTADLKFKNDTEHHILVQTYVDTKTMKMRVDIFGTKDGRVAKISEPRVSGQTPPPATMYVDDPTLVKGTKKQIDWSAWGAKVSFDYTVEKGGQMVYEKTFYSNYQPWQAVYLVGMKE</sequence>
<organism evidence="2 3">
    <name type="scientific">Candidatus Collierbacteria bacterium GW2011_GWA1_44_12</name>
    <dbReference type="NCBI Taxonomy" id="1618376"/>
    <lineage>
        <taxon>Bacteria</taxon>
        <taxon>Candidatus Collieribacteriota</taxon>
    </lineage>
</organism>
<accession>A0A0G1GMJ8</accession>
<comment type="caution">
    <text evidence="2">The sequence shown here is derived from an EMBL/GenBank/DDBJ whole genome shotgun (WGS) entry which is preliminary data.</text>
</comment>
<dbReference type="InterPro" id="IPR007391">
    <property type="entry name" value="Vancomycin_resist_VanW"/>
</dbReference>
<dbReference type="Pfam" id="PF04294">
    <property type="entry name" value="VanW"/>
    <property type="match status" value="1"/>
</dbReference>
<dbReference type="InterPro" id="IPR022029">
    <property type="entry name" value="YoaR-like_PG-bd"/>
</dbReference>
<feature type="domain" description="YoaR-like putative peptidoglycan binding" evidence="1">
    <location>
        <begin position="91"/>
        <end position="181"/>
    </location>
</feature>
<dbReference type="PANTHER" id="PTHR35788">
    <property type="entry name" value="EXPORTED PROTEIN-RELATED"/>
    <property type="match status" value="1"/>
</dbReference>
<evidence type="ECO:0000313" key="2">
    <source>
        <dbReference type="EMBL" id="KKT36171.1"/>
    </source>
</evidence>
<dbReference type="PANTHER" id="PTHR35788:SF1">
    <property type="entry name" value="EXPORTED PROTEIN"/>
    <property type="match status" value="1"/>
</dbReference>
<evidence type="ECO:0000259" key="1">
    <source>
        <dbReference type="Pfam" id="PF12229"/>
    </source>
</evidence>
<name>A0A0G1GMJ8_9BACT</name>
<dbReference type="AlphaFoldDB" id="A0A0G1GMJ8"/>